<reference evidence="8" key="1">
    <citation type="submission" date="2023-06" db="EMBL/GenBank/DDBJ databases">
        <title>full genome analysis of Phenantherene degrader P3.</title>
        <authorList>
            <person name="Akbar A."/>
            <person name="Rahmeh R."/>
            <person name="Kishk M."/>
        </authorList>
    </citation>
    <scope>NUCLEOTIDE SEQUENCE</scope>
    <source>
        <strain evidence="8">P3</strain>
    </source>
</reference>
<evidence type="ECO:0000256" key="2">
    <source>
        <dbReference type="ARBA" id="ARBA00010617"/>
    </source>
</evidence>
<dbReference type="Gene3D" id="1.10.630.10">
    <property type="entry name" value="Cytochrome P450"/>
    <property type="match status" value="1"/>
</dbReference>
<dbReference type="PANTHER" id="PTHR24286:SF24">
    <property type="entry name" value="LANOSTEROL 14-ALPHA DEMETHYLASE"/>
    <property type="match status" value="1"/>
</dbReference>
<comment type="caution">
    <text evidence="8">The sequence shown here is derived from an EMBL/GenBank/DDBJ whole genome shotgun (WGS) entry which is preliminary data.</text>
</comment>
<evidence type="ECO:0000256" key="3">
    <source>
        <dbReference type="ARBA" id="ARBA00022617"/>
    </source>
</evidence>
<dbReference type="CDD" id="cd11067">
    <property type="entry name" value="CYP152"/>
    <property type="match status" value="1"/>
</dbReference>
<dbReference type="RefSeq" id="WP_289785924.1">
    <property type="nucleotide sequence ID" value="NZ_JAUDJE010000011.1"/>
</dbReference>
<keyword evidence="9" id="KW-1185">Reference proteome</keyword>
<dbReference type="Pfam" id="PF00067">
    <property type="entry name" value="p450"/>
    <property type="match status" value="1"/>
</dbReference>
<evidence type="ECO:0000256" key="1">
    <source>
        <dbReference type="ARBA" id="ARBA00001971"/>
    </source>
</evidence>
<accession>A0ABT7W4T2</accession>
<protein>
    <submittedName>
        <fullName evidence="8">Cytochrome P450</fullName>
    </submittedName>
</protein>
<evidence type="ECO:0000256" key="5">
    <source>
        <dbReference type="ARBA" id="ARBA00023002"/>
    </source>
</evidence>
<keyword evidence="6" id="KW-0408">Iron</keyword>
<comment type="similarity">
    <text evidence="2">Belongs to the cytochrome P450 family.</text>
</comment>
<evidence type="ECO:0000256" key="4">
    <source>
        <dbReference type="ARBA" id="ARBA00022723"/>
    </source>
</evidence>
<comment type="cofactor">
    <cofactor evidence="1">
        <name>heme</name>
        <dbReference type="ChEBI" id="CHEBI:30413"/>
    </cofactor>
</comment>
<gene>
    <name evidence="8" type="ORF">QUC21_14285</name>
</gene>
<dbReference type="EMBL" id="JAUDJE010000011">
    <property type="protein sequence ID" value="MDM9560202.1"/>
    <property type="molecule type" value="Genomic_DNA"/>
</dbReference>
<proteinExistence type="inferred from homology"/>
<dbReference type="InterPro" id="IPR002397">
    <property type="entry name" value="Cyt_P450_B"/>
</dbReference>
<dbReference type="Proteomes" id="UP001175604">
    <property type="component" value="Unassembled WGS sequence"/>
</dbReference>
<keyword evidence="4" id="KW-0479">Metal-binding</keyword>
<organism evidence="8 9">
    <name type="scientific">Bordetella petrii</name>
    <dbReference type="NCBI Taxonomy" id="94624"/>
    <lineage>
        <taxon>Bacteria</taxon>
        <taxon>Pseudomonadati</taxon>
        <taxon>Pseudomonadota</taxon>
        <taxon>Betaproteobacteria</taxon>
        <taxon>Burkholderiales</taxon>
        <taxon>Alcaligenaceae</taxon>
        <taxon>Bordetella</taxon>
    </lineage>
</organism>
<evidence type="ECO:0000256" key="7">
    <source>
        <dbReference type="ARBA" id="ARBA00023033"/>
    </source>
</evidence>
<dbReference type="InterPro" id="IPR001128">
    <property type="entry name" value="Cyt_P450"/>
</dbReference>
<dbReference type="PRINTS" id="PR00359">
    <property type="entry name" value="BP450"/>
</dbReference>
<keyword evidence="5" id="KW-0560">Oxidoreductase</keyword>
<evidence type="ECO:0000313" key="9">
    <source>
        <dbReference type="Proteomes" id="UP001175604"/>
    </source>
</evidence>
<evidence type="ECO:0000256" key="6">
    <source>
        <dbReference type="ARBA" id="ARBA00023004"/>
    </source>
</evidence>
<evidence type="ECO:0000313" key="8">
    <source>
        <dbReference type="EMBL" id="MDM9560202.1"/>
    </source>
</evidence>
<dbReference type="InterPro" id="IPR036396">
    <property type="entry name" value="Cyt_P450_sf"/>
</dbReference>
<name>A0ABT7W4T2_9BORD</name>
<sequence>MPAIHRSPSATSMPRPRAFDSTREFFSDPYRYIGGQCRALNTDVFQARLLLAPTIFLSGPRAAQLFYDGQRFQRRGAAPEPLQATLFGKRAVQSLDGPDHWRRKSLFLDTLGPPAVAVLAGHVGRHWEAALARWPRDGVALYGAAQDVLARAVCEWAGVSLPEAEAPAHTRQLVALFDDAARGLLAHGRARWSRLRLQAWLAGQVERARRQGGAAAGDSPLQQVAAFRDAVGRPLDARLAATELLNVLRPVVAVSVYIVFCLHAAQAHPEVLRSRRDEPGGVGMDFLNEVRRYYPFFPAVMATVREDFEWNGYRFPKGRRAVLDLYGTNHDPRAWNDPDRFDPGRFRARMPTAFEFIPQGGADAARGHRCPGEDAALAIMKVSLDFLLGRTQCVTARGDMALDYARLPALPRSELVVRAAVL</sequence>
<keyword evidence="7" id="KW-0503">Monooxygenase</keyword>
<keyword evidence="3" id="KW-0349">Heme</keyword>
<dbReference type="PANTHER" id="PTHR24286">
    <property type="entry name" value="CYTOCHROME P450 26"/>
    <property type="match status" value="1"/>
</dbReference>
<dbReference type="SUPFAM" id="SSF48264">
    <property type="entry name" value="Cytochrome P450"/>
    <property type="match status" value="1"/>
</dbReference>